<name>K8YGG1_9LEPT</name>
<evidence type="ECO:0000313" key="1">
    <source>
        <dbReference type="EMBL" id="EKT88415.1"/>
    </source>
</evidence>
<dbReference type="Proteomes" id="UP000035800">
    <property type="component" value="Chromosome I"/>
</dbReference>
<sequence>MRRIPTFIKDVSWYYKCESDYYVATVGATLSFGIPKELEHCISIRREKY</sequence>
<reference evidence="1 2" key="2">
    <citation type="journal article" date="2014" name="Emerg. Microbes Infect.">
        <title>Potential impact on kidney infection: a whole-genome analysis of Leptospira santarosai serovar Shermani.</title>
        <authorList>
            <person name="Chou L.F."/>
            <person name="Chen T.W."/>
            <person name="Ko Y.C."/>
            <person name="Pan M.J."/>
            <person name="Tian Y.C."/>
            <person name="Chiu C.H."/>
            <person name="Tang P."/>
            <person name="Hung C.C."/>
            <person name="Yang C.W."/>
        </authorList>
    </citation>
    <scope>NUCLEOTIDE SEQUENCE</scope>
    <source>
        <strain evidence="1 2">LT 821</strain>
    </source>
</reference>
<dbReference type="AlphaFoldDB" id="K8YGG1"/>
<dbReference type="KEGG" id="lst:LSS_01277"/>
<reference evidence="1 2" key="1">
    <citation type="journal article" date="2012" name="Gene">
        <title>Sequence of Leptospira santarosai serovar Shermani genome and prediction of virulence-associated genes.</title>
        <authorList>
            <person name="Chou L.F."/>
            <person name="Chen Y.T."/>
            <person name="Lu C.W."/>
            <person name="Ko Y.C."/>
            <person name="Tang C.Y."/>
            <person name="Pan M.J."/>
            <person name="Tian Y.C."/>
            <person name="Chiu C.H."/>
            <person name="Hung C.C."/>
            <person name="Yang C.W."/>
        </authorList>
    </citation>
    <scope>NUCLEOTIDE SEQUENCE [LARGE SCALE GENOMIC DNA]</scope>
    <source>
        <strain evidence="1">LT 821</strain>
    </source>
</reference>
<dbReference type="GeneID" id="54850665"/>
<dbReference type="PATRIC" id="fig|758847.3.peg.262"/>
<protein>
    <submittedName>
        <fullName evidence="1">Uncharacterized protein</fullName>
    </submittedName>
</protein>
<proteinExistence type="predicted"/>
<evidence type="ECO:0000313" key="2">
    <source>
        <dbReference type="Proteomes" id="UP000035800"/>
    </source>
</evidence>
<dbReference type="EMBL" id="CP006694">
    <property type="protein sequence ID" value="EKT88415.1"/>
    <property type="molecule type" value="Genomic_DNA"/>
</dbReference>
<organism evidence="1 2">
    <name type="scientific">Leptospira santarosai serovar Shermani str. LT 821</name>
    <dbReference type="NCBI Taxonomy" id="758847"/>
    <lineage>
        <taxon>Bacteria</taxon>
        <taxon>Pseudomonadati</taxon>
        <taxon>Spirochaetota</taxon>
        <taxon>Spirochaetia</taxon>
        <taxon>Leptospirales</taxon>
        <taxon>Leptospiraceae</taxon>
        <taxon>Leptospira</taxon>
    </lineage>
</organism>
<dbReference type="RefSeq" id="WP_004457862.1">
    <property type="nucleotide sequence ID" value="NZ_CP006694.1"/>
</dbReference>
<accession>K8YGG1</accession>
<gene>
    <name evidence="1" type="ORF">LSS_01277</name>
</gene>